<protein>
    <submittedName>
        <fullName evidence="3">Uncharacterized protein</fullName>
    </submittedName>
</protein>
<proteinExistence type="predicted"/>
<dbReference type="PANTHER" id="PTHR16065:SF2">
    <property type="entry name" value="COILED-COIL DOMAIN CONTAINING 198"/>
    <property type="match status" value="1"/>
</dbReference>
<evidence type="ECO:0000256" key="2">
    <source>
        <dbReference type="SAM" id="MobiDB-lite"/>
    </source>
</evidence>
<feature type="compositionally biased region" description="Basic and acidic residues" evidence="2">
    <location>
        <begin position="115"/>
        <end position="133"/>
    </location>
</feature>
<sequence>MGLNGSKTTHKVRKVAPLETKDIFISPAHLPGFSGSTSFSTYGKAEELSATYGHHLPPLRETLHGRGLAVPRPISFDVSLENGDETSIIKKHPPRRIQKLEPVVLPTIMSAERITGKQDTDSARKGKEVERKGQVSKNTMARRQHTHKMQMQEINRKREELNRSQAELKRNLHRETKINKQKMREHKARKLRENCLRYDDEDKNFLVVETDPTFNVDRGNRWHWNMTDPGSTTELPIQKKGKLEMWFKDYQDGRNMHSDSSSTDSLDSWIIEDRRCHQRPSLIRTKAEKIPMFDEFFDREF</sequence>
<dbReference type="AlphaFoldDB" id="A0A8T2JYH3"/>
<feature type="coiled-coil region" evidence="1">
    <location>
        <begin position="147"/>
        <end position="178"/>
    </location>
</feature>
<evidence type="ECO:0000313" key="4">
    <source>
        <dbReference type="Proteomes" id="UP000812440"/>
    </source>
</evidence>
<name>A0A8T2JYH3_9PIPI</name>
<reference evidence="3" key="1">
    <citation type="thesis" date="2020" institute="ProQuest LLC" country="789 East Eisenhower Parkway, Ann Arbor, MI, USA">
        <title>Comparative Genomics and Chromosome Evolution.</title>
        <authorList>
            <person name="Mudd A.B."/>
        </authorList>
    </citation>
    <scope>NUCLEOTIDE SEQUENCE</scope>
    <source>
        <strain evidence="3">Female2</strain>
        <tissue evidence="3">Blood</tissue>
    </source>
</reference>
<keyword evidence="1" id="KW-0175">Coiled coil</keyword>
<accession>A0A8T2JYH3</accession>
<dbReference type="EMBL" id="JAACNH010000003">
    <property type="protein sequence ID" value="KAG8449412.1"/>
    <property type="molecule type" value="Genomic_DNA"/>
</dbReference>
<organism evidence="3 4">
    <name type="scientific">Hymenochirus boettgeri</name>
    <name type="common">Congo dwarf clawed frog</name>
    <dbReference type="NCBI Taxonomy" id="247094"/>
    <lineage>
        <taxon>Eukaryota</taxon>
        <taxon>Metazoa</taxon>
        <taxon>Chordata</taxon>
        <taxon>Craniata</taxon>
        <taxon>Vertebrata</taxon>
        <taxon>Euteleostomi</taxon>
        <taxon>Amphibia</taxon>
        <taxon>Batrachia</taxon>
        <taxon>Anura</taxon>
        <taxon>Pipoidea</taxon>
        <taxon>Pipidae</taxon>
        <taxon>Pipinae</taxon>
        <taxon>Hymenochirus</taxon>
    </lineage>
</organism>
<gene>
    <name evidence="3" type="ORF">GDO86_016165</name>
</gene>
<comment type="caution">
    <text evidence="3">The sequence shown here is derived from an EMBL/GenBank/DDBJ whole genome shotgun (WGS) entry which is preliminary data.</text>
</comment>
<evidence type="ECO:0000313" key="3">
    <source>
        <dbReference type="EMBL" id="KAG8449412.1"/>
    </source>
</evidence>
<dbReference type="InterPro" id="IPR029235">
    <property type="entry name" value="FAME"/>
</dbReference>
<dbReference type="PANTHER" id="PTHR16065">
    <property type="entry name" value="COILED-COIL DOMAIN CONTAINING 198"/>
    <property type="match status" value="1"/>
</dbReference>
<dbReference type="Proteomes" id="UP000812440">
    <property type="component" value="Chromosome 8_10"/>
</dbReference>
<feature type="region of interest" description="Disordered" evidence="2">
    <location>
        <begin position="115"/>
        <end position="147"/>
    </location>
</feature>
<evidence type="ECO:0000256" key="1">
    <source>
        <dbReference type="SAM" id="Coils"/>
    </source>
</evidence>
<keyword evidence="4" id="KW-1185">Reference proteome</keyword>
<dbReference type="OrthoDB" id="6344011at2759"/>
<dbReference type="Pfam" id="PF15398">
    <property type="entry name" value="DUF4619"/>
    <property type="match status" value="1"/>
</dbReference>